<reference evidence="17" key="1">
    <citation type="submission" date="2024-03" db="EMBL/GenBank/DDBJ databases">
        <authorList>
            <consortium name="ELIXIR-Norway"/>
            <consortium name="Elixir Norway"/>
        </authorList>
    </citation>
    <scope>NUCLEOTIDE SEQUENCE</scope>
</reference>
<comment type="subcellular location">
    <subcellularLocation>
        <location evidence="1">Membrane</location>
    </subcellularLocation>
</comment>
<feature type="region of interest" description="Disordered" evidence="14">
    <location>
        <begin position="1000"/>
        <end position="1041"/>
    </location>
</feature>
<dbReference type="Pfam" id="PF13855">
    <property type="entry name" value="LRR_8"/>
    <property type="match status" value="1"/>
</dbReference>
<evidence type="ECO:0000256" key="6">
    <source>
        <dbReference type="ARBA" id="ARBA00022737"/>
    </source>
</evidence>
<evidence type="ECO:0000256" key="1">
    <source>
        <dbReference type="ARBA" id="ARBA00004370"/>
    </source>
</evidence>
<dbReference type="InterPro" id="IPR011009">
    <property type="entry name" value="Kinase-like_dom_sf"/>
</dbReference>
<dbReference type="EMBL" id="OZ023717">
    <property type="protein sequence ID" value="CAK9866238.1"/>
    <property type="molecule type" value="Genomic_DNA"/>
</dbReference>
<evidence type="ECO:0000256" key="3">
    <source>
        <dbReference type="ARBA" id="ARBA00022614"/>
    </source>
</evidence>
<feature type="transmembrane region" description="Helical" evidence="15">
    <location>
        <begin position="658"/>
        <end position="681"/>
    </location>
</feature>
<feature type="domain" description="Protein kinase" evidence="16">
    <location>
        <begin position="718"/>
        <end position="992"/>
    </location>
</feature>
<keyword evidence="8" id="KW-0418">Kinase</keyword>
<keyword evidence="10 15" id="KW-1133">Transmembrane helix</keyword>
<dbReference type="InterPro" id="IPR008271">
    <property type="entry name" value="Ser/Thr_kinase_AS"/>
</dbReference>
<dbReference type="PROSITE" id="PS00107">
    <property type="entry name" value="PROTEIN_KINASE_ATP"/>
    <property type="match status" value="1"/>
</dbReference>
<keyword evidence="5 15" id="KW-0812">Transmembrane</keyword>
<dbReference type="Gene3D" id="3.80.10.10">
    <property type="entry name" value="Ribonuclease Inhibitor"/>
    <property type="match status" value="5"/>
</dbReference>
<keyword evidence="7 13" id="KW-0547">Nucleotide-binding</keyword>
<dbReference type="SUPFAM" id="SSF52058">
    <property type="entry name" value="L domain-like"/>
    <property type="match status" value="2"/>
</dbReference>
<keyword evidence="3" id="KW-0433">Leucine-rich repeat</keyword>
<evidence type="ECO:0000256" key="2">
    <source>
        <dbReference type="ARBA" id="ARBA00008684"/>
    </source>
</evidence>
<dbReference type="Gene3D" id="3.30.200.20">
    <property type="entry name" value="Phosphorylase Kinase, domain 1"/>
    <property type="match status" value="1"/>
</dbReference>
<evidence type="ECO:0000313" key="18">
    <source>
        <dbReference type="Proteomes" id="UP001497522"/>
    </source>
</evidence>
<dbReference type="InterPro" id="IPR017441">
    <property type="entry name" value="Protein_kinase_ATP_BS"/>
</dbReference>
<dbReference type="PROSITE" id="PS50011">
    <property type="entry name" value="PROTEIN_KINASE_DOM"/>
    <property type="match status" value="1"/>
</dbReference>
<dbReference type="InterPro" id="IPR000719">
    <property type="entry name" value="Prot_kinase_dom"/>
</dbReference>
<keyword evidence="12" id="KW-0325">Glycoprotein</keyword>
<accession>A0ABP1AUI7</accession>
<dbReference type="InterPro" id="IPR001611">
    <property type="entry name" value="Leu-rich_rpt"/>
</dbReference>
<feature type="transmembrane region" description="Helical" evidence="15">
    <location>
        <begin position="24"/>
        <end position="44"/>
    </location>
</feature>
<dbReference type="Pfam" id="PF08263">
    <property type="entry name" value="LRRNT_2"/>
    <property type="match status" value="1"/>
</dbReference>
<name>A0ABP1AUI7_9BRYO</name>
<dbReference type="SUPFAM" id="SSF56112">
    <property type="entry name" value="Protein kinase-like (PK-like)"/>
    <property type="match status" value="1"/>
</dbReference>
<keyword evidence="9 13" id="KW-0067">ATP-binding</keyword>
<dbReference type="PANTHER" id="PTHR48056:SF44">
    <property type="entry name" value="RECEPTOR PROTEIN KINASE CLAVATA1"/>
    <property type="match status" value="1"/>
</dbReference>
<evidence type="ECO:0000256" key="14">
    <source>
        <dbReference type="SAM" id="MobiDB-lite"/>
    </source>
</evidence>
<dbReference type="PROSITE" id="PS00108">
    <property type="entry name" value="PROTEIN_KINASE_ST"/>
    <property type="match status" value="1"/>
</dbReference>
<comment type="similarity">
    <text evidence="2">Belongs to the protein kinase superfamily. Ser/Thr protein kinase family.</text>
</comment>
<dbReference type="PANTHER" id="PTHR48056">
    <property type="entry name" value="LRR RECEPTOR-LIKE SERINE/THREONINE-PROTEIN KINASE-RELATED"/>
    <property type="match status" value="1"/>
</dbReference>
<evidence type="ECO:0000259" key="16">
    <source>
        <dbReference type="PROSITE" id="PS50011"/>
    </source>
</evidence>
<evidence type="ECO:0000256" key="4">
    <source>
        <dbReference type="ARBA" id="ARBA00022679"/>
    </source>
</evidence>
<dbReference type="InterPro" id="IPR032675">
    <property type="entry name" value="LRR_dom_sf"/>
</dbReference>
<evidence type="ECO:0000256" key="11">
    <source>
        <dbReference type="ARBA" id="ARBA00023136"/>
    </source>
</evidence>
<dbReference type="SMART" id="SM00369">
    <property type="entry name" value="LRR_TYP"/>
    <property type="match status" value="9"/>
</dbReference>
<evidence type="ECO:0000313" key="17">
    <source>
        <dbReference type="EMBL" id="CAK9866238.1"/>
    </source>
</evidence>
<dbReference type="Pfam" id="PF00560">
    <property type="entry name" value="LRR_1"/>
    <property type="match status" value="4"/>
</dbReference>
<dbReference type="Proteomes" id="UP001497522">
    <property type="component" value="Chromosome 16"/>
</dbReference>
<keyword evidence="18" id="KW-1185">Reference proteome</keyword>
<evidence type="ECO:0000256" key="8">
    <source>
        <dbReference type="ARBA" id="ARBA00022777"/>
    </source>
</evidence>
<evidence type="ECO:0000256" key="9">
    <source>
        <dbReference type="ARBA" id="ARBA00022840"/>
    </source>
</evidence>
<keyword evidence="11 15" id="KW-0472">Membrane</keyword>
<evidence type="ECO:0000256" key="10">
    <source>
        <dbReference type="ARBA" id="ARBA00022989"/>
    </source>
</evidence>
<feature type="compositionally biased region" description="Basic and acidic residues" evidence="14">
    <location>
        <begin position="1017"/>
        <end position="1032"/>
    </location>
</feature>
<dbReference type="Pfam" id="PF00069">
    <property type="entry name" value="Pkinase"/>
    <property type="match status" value="1"/>
</dbReference>
<feature type="compositionally biased region" description="Acidic residues" evidence="14">
    <location>
        <begin position="1004"/>
        <end position="1016"/>
    </location>
</feature>
<gene>
    <name evidence="17" type="ORF">CSSPJE1EN2_LOCUS9233</name>
</gene>
<keyword evidence="6" id="KW-0677">Repeat</keyword>
<evidence type="ECO:0000256" key="7">
    <source>
        <dbReference type="ARBA" id="ARBA00022741"/>
    </source>
</evidence>
<feature type="binding site" evidence="13">
    <location>
        <position position="753"/>
    </location>
    <ligand>
        <name>ATP</name>
        <dbReference type="ChEBI" id="CHEBI:30616"/>
    </ligand>
</feature>
<evidence type="ECO:0000256" key="12">
    <source>
        <dbReference type="ARBA" id="ARBA00023180"/>
    </source>
</evidence>
<dbReference type="InterPro" id="IPR050647">
    <property type="entry name" value="Plant_LRR-RLKs"/>
</dbReference>
<keyword evidence="4" id="KW-0808">Transferase</keyword>
<dbReference type="InterPro" id="IPR013210">
    <property type="entry name" value="LRR_N_plant-typ"/>
</dbReference>
<dbReference type="SMART" id="SM00220">
    <property type="entry name" value="S_TKc"/>
    <property type="match status" value="1"/>
</dbReference>
<organism evidence="17 18">
    <name type="scientific">Sphagnum jensenii</name>
    <dbReference type="NCBI Taxonomy" id="128206"/>
    <lineage>
        <taxon>Eukaryota</taxon>
        <taxon>Viridiplantae</taxon>
        <taxon>Streptophyta</taxon>
        <taxon>Embryophyta</taxon>
        <taxon>Bryophyta</taxon>
        <taxon>Sphagnophytina</taxon>
        <taxon>Sphagnopsida</taxon>
        <taxon>Sphagnales</taxon>
        <taxon>Sphagnaceae</taxon>
        <taxon>Sphagnum</taxon>
    </lineage>
</organism>
<evidence type="ECO:0000256" key="5">
    <source>
        <dbReference type="ARBA" id="ARBA00022692"/>
    </source>
</evidence>
<proteinExistence type="inferred from homology"/>
<evidence type="ECO:0000256" key="15">
    <source>
        <dbReference type="SAM" id="Phobius"/>
    </source>
</evidence>
<evidence type="ECO:0000256" key="13">
    <source>
        <dbReference type="PROSITE-ProRule" id="PRU10141"/>
    </source>
</evidence>
<protein>
    <recommendedName>
        <fullName evidence="16">Protein kinase domain-containing protein</fullName>
    </recommendedName>
</protein>
<sequence>MTLSDKELCTNCPCKLILKQLQKVSVMGVLAGFWVVVLFFPSFAHALSAEGQALLEFKSNITDANQLLINWDASDATPCNWTGVNCTSNSVTTLDLWNFNISGPMPPGIFGQLTNLTHLNVGGTNLNGTIPTDLLNCSKLVFLNMSSTWLAGRLPLDLGEKLPLLQYLDFSFASFIGPIPNSVGDLLQLETLKLTETNFSGFLPSSIGNLQNLREFFMGFNNFTSLNDCNLVGTIPESLANLTALNWLWLNANNLSGRIPDIFGRMTNLTGLDLSQNSLTDEIPPGICQLLAVEYMDLWHNFLSGGIPEGIGNLTNLIRFDVSQNNMSGTIPPSLGTLQQIKELTLWQNNFTGGIPPQIGDWQYLTDFKIFQNSFTGNLPYNLGSSTSLTVLDVSMNLLDGLVPPNLCNGNQLTELILFQNNFSGPLPDTYGNCSALVKVEVYENSLSGPVPIGLWGSPSMQFLTLYGNKFNGTIGTGIGMATNLGSLLLNENAFTGSIPSEIGQIGSALHKLDMSGNDLSGPIPLEIGNLSSLQDLYLDANALIGSIPPTIGNLTRLVQLNLSCNGLTGMIPASLGALTDLGILDLSYNKLSGDVPAALSALQQLETFNVSYNQLSGEIPQDLIPFANIEGNPNLCAGSVCGGGNSTTSGMSKTAKISWVVGVTFAVAAILLVLGSCCICRKYHILLFKAGHQGPPDSWHLTSFHKTFIDESEITNLDEDNVIGSGGSGKVYKVVLPNGDCVAVKKLWTAKKDELLLHDYGFKSEVETLGSIRHRNIVKLLCCCSNKDTNLLVYEYMPNGSLDNILHSTKTDTLDWGTRFRIAFGAAQGLAYLHHDCSPQILHRDVKSSNILLDLDYEAHVADFGIAKTLSTAYSNYMSNVAGSRGYIAPEYGYTLKVSEKSDIYSFGVVLMELVTGKRPLEPKLYGENNDIVNWVYEKVESKQELYQVLDPNCSKDDHNDMLLVLRIALLCTNMLPSNRPSMREVVMMLLEATPKPKKNFVELEESAEEEEEEEKEKKVEKKGHGGKQDDDTLQVLIMQ</sequence>
<dbReference type="Gene3D" id="1.10.510.10">
    <property type="entry name" value="Transferase(Phosphotransferase) domain 1"/>
    <property type="match status" value="1"/>
</dbReference>
<dbReference type="InterPro" id="IPR003591">
    <property type="entry name" value="Leu-rich_rpt_typical-subtyp"/>
</dbReference>